<dbReference type="EMBL" id="JBHUMD010000026">
    <property type="protein sequence ID" value="MFD2602890.1"/>
    <property type="molecule type" value="Genomic_DNA"/>
</dbReference>
<keyword evidence="2" id="KW-1185">Reference proteome</keyword>
<dbReference type="InterPro" id="IPR015943">
    <property type="entry name" value="WD40/YVTN_repeat-like_dom_sf"/>
</dbReference>
<accession>A0ABW5NVA7</accession>
<dbReference type="RefSeq" id="WP_379821383.1">
    <property type="nucleotide sequence ID" value="NZ_JBHUMD010000026.1"/>
</dbReference>
<dbReference type="SUPFAM" id="SSF50939">
    <property type="entry name" value="Sialidases"/>
    <property type="match status" value="1"/>
</dbReference>
<name>A0ABW5NVA7_9FLAO</name>
<sequence>MKKVLFFLVTASFFSCKKEENKDFKASFTAVTIDTLLNEEISIRAITPDNDKLWYAGSNGKYGSVSLSGGTNFNGVAVQDSILPEFRAIAQTKSDIFIINAGSPALLYKISKNGKQVKLVYTEMGEKVFYDSMQFRNDSEGMAIGDPTDGCFSIITTNDGGNTWIKKNCGTIPGTTEGEAAFAASNTNLILKGNKTWIASGGKKSRIFFSDDKGNNWKVFDTPIVQGSEMTGLFSVDFYNDKIGFGVGGDYEQPKKNNTNKIITEDGGKTWRLTGENKGFGYASCVQYLPGSDGNELLTVGPSGVYYSFDRGENWKKIADDTTLHTIRFKDKKTALAAGQNKIIRLSFK</sequence>
<proteinExistence type="predicted"/>
<protein>
    <submittedName>
        <fullName evidence="1">WD40/YVTN/BNR-like repeat-containing protein</fullName>
    </submittedName>
</protein>
<dbReference type="PROSITE" id="PS51257">
    <property type="entry name" value="PROKAR_LIPOPROTEIN"/>
    <property type="match status" value="1"/>
</dbReference>
<evidence type="ECO:0000313" key="2">
    <source>
        <dbReference type="Proteomes" id="UP001597480"/>
    </source>
</evidence>
<organism evidence="1 2">
    <name type="scientific">Flavobacterium suzhouense</name>
    <dbReference type="NCBI Taxonomy" id="1529638"/>
    <lineage>
        <taxon>Bacteria</taxon>
        <taxon>Pseudomonadati</taxon>
        <taxon>Bacteroidota</taxon>
        <taxon>Flavobacteriia</taxon>
        <taxon>Flavobacteriales</taxon>
        <taxon>Flavobacteriaceae</taxon>
        <taxon>Flavobacterium</taxon>
    </lineage>
</organism>
<reference evidence="2" key="1">
    <citation type="journal article" date="2019" name="Int. J. Syst. Evol. Microbiol.">
        <title>The Global Catalogue of Microorganisms (GCM) 10K type strain sequencing project: providing services to taxonomists for standard genome sequencing and annotation.</title>
        <authorList>
            <consortium name="The Broad Institute Genomics Platform"/>
            <consortium name="The Broad Institute Genome Sequencing Center for Infectious Disease"/>
            <person name="Wu L."/>
            <person name="Ma J."/>
        </authorList>
    </citation>
    <scope>NUCLEOTIDE SEQUENCE [LARGE SCALE GENOMIC DNA]</scope>
    <source>
        <strain evidence="2">KCTC 42107</strain>
    </source>
</reference>
<dbReference type="PANTHER" id="PTHR47199">
    <property type="entry name" value="PHOTOSYSTEM II STABILITY/ASSEMBLY FACTOR HCF136, CHLOROPLASTIC"/>
    <property type="match status" value="1"/>
</dbReference>
<evidence type="ECO:0000313" key="1">
    <source>
        <dbReference type="EMBL" id="MFD2602890.1"/>
    </source>
</evidence>
<comment type="caution">
    <text evidence="1">The sequence shown here is derived from an EMBL/GenBank/DDBJ whole genome shotgun (WGS) entry which is preliminary data.</text>
</comment>
<dbReference type="Proteomes" id="UP001597480">
    <property type="component" value="Unassembled WGS sequence"/>
</dbReference>
<dbReference type="InterPro" id="IPR036278">
    <property type="entry name" value="Sialidase_sf"/>
</dbReference>
<dbReference type="Gene3D" id="2.130.10.10">
    <property type="entry name" value="YVTN repeat-like/Quinoprotein amine dehydrogenase"/>
    <property type="match status" value="1"/>
</dbReference>
<gene>
    <name evidence="1" type="ORF">ACFSR3_12540</name>
</gene>
<dbReference type="PANTHER" id="PTHR47199:SF2">
    <property type="entry name" value="PHOTOSYSTEM II STABILITY_ASSEMBLY FACTOR HCF136, CHLOROPLASTIC"/>
    <property type="match status" value="1"/>
</dbReference>
<dbReference type="CDD" id="cd15482">
    <property type="entry name" value="Sialidase_non-viral"/>
    <property type="match status" value="1"/>
</dbReference>